<dbReference type="PANTHER" id="PTHR30244:SF39">
    <property type="entry name" value="BLR3650 PROTEIN"/>
    <property type="match status" value="1"/>
</dbReference>
<dbReference type="RefSeq" id="WP_091997123.1">
    <property type="nucleotide sequence ID" value="NZ_FMYQ01000010.1"/>
</dbReference>
<evidence type="ECO:0000313" key="3">
    <source>
        <dbReference type="Proteomes" id="UP000198908"/>
    </source>
</evidence>
<accession>A0A1G6P743</accession>
<gene>
    <name evidence="2" type="ORF">SAMN05421548_11042</name>
</gene>
<sequence length="387" mass="41847">MEIDEIALSEPACGAREIELVQAVLQSSRWSDGPMLDSFETAFAGWSGRAHAVAVASGTLGTWIALRALGIGAGDEVICASHTWHQVAQAITLAGATPVFADIDYWSGCLDAAKAQQKIGPRTRAILAGNTNGHPAAWGPLRELADAHGLRLIEDSTEALGSRYRGRSVGSFGDVSVFDFSAPSALCAGEGGMIVTDDDSLAYELRYLRKRRIADRESVSVGARVPLQAGMSELTAALGLAQMVGLDERLTQRKQVEAWYHEAMQSFEGIKPPYLAEDVEEVHWMLYVVHLGKRFTQSARAQMIDDLKACGIETAAYSHPLHEQFHYMSAADAIGRRRGSLPDTERIGDRALALPLHTQLDADQVRYIVKTLKDTATNVGAGAAIYL</sequence>
<dbReference type="SUPFAM" id="SSF53383">
    <property type="entry name" value="PLP-dependent transferases"/>
    <property type="match status" value="1"/>
</dbReference>
<dbReference type="GO" id="GO:0008483">
    <property type="term" value="F:transaminase activity"/>
    <property type="evidence" value="ECO:0007669"/>
    <property type="project" value="TreeGrafter"/>
</dbReference>
<dbReference type="Gene3D" id="3.40.640.10">
    <property type="entry name" value="Type I PLP-dependent aspartate aminotransferase-like (Major domain)"/>
    <property type="match status" value="1"/>
</dbReference>
<dbReference type="Gene3D" id="3.90.1150.10">
    <property type="entry name" value="Aspartate Aminotransferase, domain 1"/>
    <property type="match status" value="1"/>
</dbReference>
<dbReference type="GO" id="GO:0030170">
    <property type="term" value="F:pyridoxal phosphate binding"/>
    <property type="evidence" value="ECO:0007669"/>
    <property type="project" value="TreeGrafter"/>
</dbReference>
<dbReference type="GO" id="GO:0000271">
    <property type="term" value="P:polysaccharide biosynthetic process"/>
    <property type="evidence" value="ECO:0007669"/>
    <property type="project" value="TreeGrafter"/>
</dbReference>
<keyword evidence="3" id="KW-1185">Reference proteome</keyword>
<evidence type="ECO:0000256" key="1">
    <source>
        <dbReference type="RuleBase" id="RU004508"/>
    </source>
</evidence>
<dbReference type="InterPro" id="IPR000653">
    <property type="entry name" value="DegT/StrS_aminotransferase"/>
</dbReference>
<dbReference type="CDD" id="cd00616">
    <property type="entry name" value="AHBA_syn"/>
    <property type="match status" value="1"/>
</dbReference>
<keyword evidence="1" id="KW-0663">Pyridoxal phosphate</keyword>
<dbReference type="OrthoDB" id="9804264at2"/>
<protein>
    <submittedName>
        <fullName evidence="2">dTDP-4-amino-4,6-dideoxygalactose transaminase</fullName>
    </submittedName>
</protein>
<comment type="similarity">
    <text evidence="1">Belongs to the DegT/DnrJ/EryC1 family.</text>
</comment>
<dbReference type="STRING" id="416944.SAMN05421548_11042"/>
<dbReference type="InterPro" id="IPR015421">
    <property type="entry name" value="PyrdxlP-dep_Trfase_major"/>
</dbReference>
<dbReference type="PANTHER" id="PTHR30244">
    <property type="entry name" value="TRANSAMINASE"/>
    <property type="match status" value="1"/>
</dbReference>
<organism evidence="2 3">
    <name type="scientific">Paraburkholderia lycopersici</name>
    <dbReference type="NCBI Taxonomy" id="416944"/>
    <lineage>
        <taxon>Bacteria</taxon>
        <taxon>Pseudomonadati</taxon>
        <taxon>Pseudomonadota</taxon>
        <taxon>Betaproteobacteria</taxon>
        <taxon>Burkholderiales</taxon>
        <taxon>Burkholderiaceae</taxon>
        <taxon>Paraburkholderia</taxon>
    </lineage>
</organism>
<reference evidence="3" key="1">
    <citation type="submission" date="2016-09" db="EMBL/GenBank/DDBJ databases">
        <authorList>
            <person name="Varghese N."/>
            <person name="Submissions S."/>
        </authorList>
    </citation>
    <scope>NUCLEOTIDE SEQUENCE [LARGE SCALE GENOMIC DNA]</scope>
    <source>
        <strain evidence="3">TNe-862</strain>
    </source>
</reference>
<dbReference type="Proteomes" id="UP000198908">
    <property type="component" value="Unassembled WGS sequence"/>
</dbReference>
<name>A0A1G6P743_9BURK</name>
<proteinExistence type="inferred from homology"/>
<evidence type="ECO:0000313" key="2">
    <source>
        <dbReference type="EMBL" id="SDC75761.1"/>
    </source>
</evidence>
<dbReference type="PIRSF" id="PIRSF000390">
    <property type="entry name" value="PLP_StrS"/>
    <property type="match status" value="1"/>
</dbReference>
<dbReference type="Pfam" id="PF01041">
    <property type="entry name" value="DegT_DnrJ_EryC1"/>
    <property type="match status" value="1"/>
</dbReference>
<dbReference type="InterPro" id="IPR015424">
    <property type="entry name" value="PyrdxlP-dep_Trfase"/>
</dbReference>
<dbReference type="EMBL" id="FMYQ01000010">
    <property type="protein sequence ID" value="SDC75761.1"/>
    <property type="molecule type" value="Genomic_DNA"/>
</dbReference>
<dbReference type="AlphaFoldDB" id="A0A1G6P743"/>
<dbReference type="InterPro" id="IPR015422">
    <property type="entry name" value="PyrdxlP-dep_Trfase_small"/>
</dbReference>